<dbReference type="EMBL" id="ACEC01000032">
    <property type="protein sequence ID" value="EEG31523.1"/>
    <property type="molecule type" value="Genomic_DNA"/>
</dbReference>
<dbReference type="STRING" id="537013.CLOSTMETH_00833"/>
<organism evidence="1 2">
    <name type="scientific">[Clostridium] methylpentosum DSM 5476</name>
    <dbReference type="NCBI Taxonomy" id="537013"/>
    <lineage>
        <taxon>Bacteria</taxon>
        <taxon>Bacillati</taxon>
        <taxon>Bacillota</taxon>
        <taxon>Clostridia</taxon>
        <taxon>Eubacteriales</taxon>
        <taxon>Oscillospiraceae</taxon>
        <taxon>Oscillospiraceae incertae sedis</taxon>
    </lineage>
</organism>
<gene>
    <name evidence="1" type="ORF">CLOSTMETH_00833</name>
</gene>
<dbReference type="HOGENOM" id="CLU_3287460_0_0_9"/>
<dbReference type="AlphaFoldDB" id="C0EAH8"/>
<keyword evidence="2" id="KW-1185">Reference proteome</keyword>
<evidence type="ECO:0000313" key="2">
    <source>
        <dbReference type="Proteomes" id="UP000003340"/>
    </source>
</evidence>
<accession>C0EAH8</accession>
<comment type="caution">
    <text evidence="1">The sequence shown here is derived from an EMBL/GenBank/DDBJ whole genome shotgun (WGS) entry which is preliminary data.</text>
</comment>
<name>C0EAH8_9FIRM</name>
<protein>
    <submittedName>
        <fullName evidence="1">Uncharacterized protein</fullName>
    </submittedName>
</protein>
<sequence length="40" mass="4455">MIPQWLGLSLFCGGSPAWNRVQFCTLSSYCECSTTARIVQ</sequence>
<evidence type="ECO:0000313" key="1">
    <source>
        <dbReference type="EMBL" id="EEG31523.1"/>
    </source>
</evidence>
<reference evidence="1 2" key="2">
    <citation type="submission" date="2009-02" db="EMBL/GenBank/DDBJ databases">
        <title>Draft genome sequence of Clostridium methylpentosum (DSM 5476).</title>
        <authorList>
            <person name="Sudarsanam P."/>
            <person name="Ley R."/>
            <person name="Guruge J."/>
            <person name="Turnbaugh P.J."/>
            <person name="Mahowald M."/>
            <person name="Liep D."/>
            <person name="Gordon J."/>
        </authorList>
    </citation>
    <scope>NUCLEOTIDE SEQUENCE [LARGE SCALE GENOMIC DNA]</scope>
    <source>
        <strain evidence="1 2">DSM 5476</strain>
    </source>
</reference>
<dbReference type="Proteomes" id="UP000003340">
    <property type="component" value="Unassembled WGS sequence"/>
</dbReference>
<reference evidence="1 2" key="1">
    <citation type="submission" date="2009-01" db="EMBL/GenBank/DDBJ databases">
        <authorList>
            <person name="Fulton L."/>
            <person name="Clifton S."/>
            <person name="Fulton B."/>
            <person name="Xu J."/>
            <person name="Minx P."/>
            <person name="Pepin K.H."/>
            <person name="Johnson M."/>
            <person name="Bhonagiri V."/>
            <person name="Nash W.E."/>
            <person name="Mardis E.R."/>
            <person name="Wilson R.K."/>
        </authorList>
    </citation>
    <scope>NUCLEOTIDE SEQUENCE [LARGE SCALE GENOMIC DNA]</scope>
    <source>
        <strain evidence="1 2">DSM 5476</strain>
    </source>
</reference>
<proteinExistence type="predicted"/>